<dbReference type="PANTHER" id="PTHR22811">
    <property type="entry name" value="TRANSMEMBRANE EMP24 DOMAIN-CONTAINING PROTEIN"/>
    <property type="match status" value="1"/>
</dbReference>
<evidence type="ECO:0000256" key="4">
    <source>
        <dbReference type="ARBA" id="ARBA00022729"/>
    </source>
</evidence>
<dbReference type="InterPro" id="IPR015720">
    <property type="entry name" value="Emp24-like"/>
</dbReference>
<evidence type="ECO:0000256" key="2">
    <source>
        <dbReference type="ARBA" id="ARBA00007104"/>
    </source>
</evidence>
<keyword evidence="6" id="KW-0472">Membrane</keyword>
<keyword evidence="4 9" id="KW-0732">Signal</keyword>
<proteinExistence type="inferred from homology"/>
<organism evidence="11 15">
    <name type="scientific">Wallemia mellicola</name>
    <dbReference type="NCBI Taxonomy" id="1708541"/>
    <lineage>
        <taxon>Eukaryota</taxon>
        <taxon>Fungi</taxon>
        <taxon>Dikarya</taxon>
        <taxon>Basidiomycota</taxon>
        <taxon>Wallemiomycotina</taxon>
        <taxon>Wallemiomycetes</taxon>
        <taxon>Wallemiales</taxon>
        <taxon>Wallemiaceae</taxon>
        <taxon>Wallemia</taxon>
    </lineage>
</organism>
<evidence type="ECO:0000256" key="1">
    <source>
        <dbReference type="ARBA" id="ARBA00004479"/>
    </source>
</evidence>
<dbReference type="PROSITE" id="PS50866">
    <property type="entry name" value="GOLD"/>
    <property type="match status" value="1"/>
</dbReference>
<reference evidence="14 15" key="1">
    <citation type="submission" date="2019-03" db="EMBL/GenBank/DDBJ databases">
        <title>Sequencing 25 genomes of Wallemia mellicola.</title>
        <authorList>
            <person name="Gostincar C."/>
        </authorList>
    </citation>
    <scope>NUCLEOTIDE SEQUENCE [LARGE SCALE GENOMIC DNA]</scope>
    <source>
        <strain evidence="13 14">EXF-1274</strain>
        <strain evidence="11 15">EXF-6152</strain>
        <strain evidence="12 16">EXF-757</strain>
    </source>
</reference>
<feature type="signal peptide" evidence="9">
    <location>
        <begin position="1"/>
        <end position="17"/>
    </location>
</feature>
<dbReference type="EMBL" id="SPRC01000011">
    <property type="protein sequence ID" value="TIB81038.1"/>
    <property type="molecule type" value="Genomic_DNA"/>
</dbReference>
<dbReference type="SMART" id="SM01190">
    <property type="entry name" value="EMP24_GP25L"/>
    <property type="match status" value="1"/>
</dbReference>
<accession>A0A4T0MDW8</accession>
<evidence type="ECO:0000256" key="7">
    <source>
        <dbReference type="ARBA" id="ARBA00037847"/>
    </source>
</evidence>
<evidence type="ECO:0000256" key="8">
    <source>
        <dbReference type="RuleBase" id="RU003827"/>
    </source>
</evidence>
<sequence length="221" mass="24937">MQQLLYAILALAVTIEAYIVTIPARSKDCYFEDLHKNDEVPAGRLLAPDDRHLVGLLPAHTRAYAHTRLTDSSQVSSGGNLDIDFALSDPSGPLYTNNGKDTGTYSFIADKDGRYTYCFSNAMSYNTDKTLSFNVHGILYVPDEGHTLPIEHEIRVLADNIKAVQDEQEYLKARERSHRNTAESTNSRVKWWSLAQSGLLIVTCAWQVYYLKAFFEVKRVI</sequence>
<evidence type="ECO:0000256" key="9">
    <source>
        <dbReference type="SAM" id="SignalP"/>
    </source>
</evidence>
<dbReference type="GO" id="GO:0016020">
    <property type="term" value="C:membrane"/>
    <property type="evidence" value="ECO:0007669"/>
    <property type="project" value="UniProtKB-SubCell"/>
</dbReference>
<evidence type="ECO:0000256" key="6">
    <source>
        <dbReference type="ARBA" id="ARBA00023136"/>
    </source>
</evidence>
<evidence type="ECO:0000313" key="11">
    <source>
        <dbReference type="EMBL" id="TIB81038.1"/>
    </source>
</evidence>
<dbReference type="Proteomes" id="UP000310708">
    <property type="component" value="Unassembled WGS sequence"/>
</dbReference>
<keyword evidence="3 8" id="KW-0812">Transmembrane</keyword>
<comment type="caution">
    <text evidence="11">The sequence shown here is derived from an EMBL/GenBank/DDBJ whole genome shotgun (WGS) entry which is preliminary data.</text>
</comment>
<evidence type="ECO:0000256" key="3">
    <source>
        <dbReference type="ARBA" id="ARBA00022692"/>
    </source>
</evidence>
<name>A0A4T0MDW8_9BASI</name>
<comment type="similarity">
    <text evidence="2 8">Belongs to the EMP24/GP25L family.</text>
</comment>
<evidence type="ECO:0000313" key="15">
    <source>
        <dbReference type="Proteomes" id="UP000310685"/>
    </source>
</evidence>
<feature type="domain" description="GOLD" evidence="10">
    <location>
        <begin position="27"/>
        <end position="137"/>
    </location>
</feature>
<dbReference type="InterPro" id="IPR009038">
    <property type="entry name" value="GOLD_dom"/>
</dbReference>
<evidence type="ECO:0000313" key="12">
    <source>
        <dbReference type="EMBL" id="TIC67661.1"/>
    </source>
</evidence>
<evidence type="ECO:0000313" key="14">
    <source>
        <dbReference type="Proteomes" id="UP000309601"/>
    </source>
</evidence>
<dbReference type="SUPFAM" id="SSF101576">
    <property type="entry name" value="Supernatant protein factor (SPF), C-terminal domain"/>
    <property type="match status" value="1"/>
</dbReference>
<dbReference type="Proteomes" id="UP000310685">
    <property type="component" value="Unassembled WGS sequence"/>
</dbReference>
<feature type="chain" id="PRO_5044609197" evidence="9">
    <location>
        <begin position="18"/>
        <end position="221"/>
    </location>
</feature>
<dbReference type="EMBL" id="SPRX01000010">
    <property type="protein sequence ID" value="TIC67661.1"/>
    <property type="molecule type" value="Genomic_DNA"/>
</dbReference>
<dbReference type="GO" id="GO:0012505">
    <property type="term" value="C:endomembrane system"/>
    <property type="evidence" value="ECO:0007669"/>
    <property type="project" value="UniProtKB-SubCell"/>
</dbReference>
<evidence type="ECO:0000256" key="5">
    <source>
        <dbReference type="ARBA" id="ARBA00022989"/>
    </source>
</evidence>
<dbReference type="AlphaFoldDB" id="A0A4T0MDW8"/>
<evidence type="ECO:0000259" key="10">
    <source>
        <dbReference type="PROSITE" id="PS50866"/>
    </source>
</evidence>
<dbReference type="Proteomes" id="UP000309601">
    <property type="component" value="Unassembled WGS sequence"/>
</dbReference>
<protein>
    <submittedName>
        <fullName evidence="11">Supernatant protein factor, C-terminal domain-containing protein</fullName>
    </submittedName>
</protein>
<dbReference type="EMBL" id="SPRW01000011">
    <property type="protein sequence ID" value="TIC67790.1"/>
    <property type="molecule type" value="Genomic_DNA"/>
</dbReference>
<dbReference type="InterPro" id="IPR036598">
    <property type="entry name" value="GOLD_dom_sf"/>
</dbReference>
<evidence type="ECO:0000313" key="16">
    <source>
        <dbReference type="Proteomes" id="UP000310708"/>
    </source>
</evidence>
<keyword evidence="5" id="KW-1133">Transmembrane helix</keyword>
<evidence type="ECO:0000313" key="13">
    <source>
        <dbReference type="EMBL" id="TIC67790.1"/>
    </source>
</evidence>
<dbReference type="Pfam" id="PF01105">
    <property type="entry name" value="EMP24_GP25L"/>
    <property type="match status" value="1"/>
</dbReference>
<gene>
    <name evidence="12" type="ORF">E3Q01_01192</name>
    <name evidence="13" type="ORF">E3Q02_01417</name>
    <name evidence="11" type="ORF">E3Q22_01500</name>
</gene>
<comment type="subcellular location">
    <subcellularLocation>
        <location evidence="7">Endomembrane system</location>
        <topology evidence="7">Single-pass membrane protein</topology>
    </subcellularLocation>
    <subcellularLocation>
        <location evidence="1 8">Membrane</location>
        <topology evidence="1 8">Single-pass type I membrane protein</topology>
    </subcellularLocation>
</comment>